<evidence type="ECO:0000256" key="4">
    <source>
        <dbReference type="PROSITE-ProRule" id="PRU00335"/>
    </source>
</evidence>
<dbReference type="PROSITE" id="PS50977">
    <property type="entry name" value="HTH_TETR_2"/>
    <property type="match status" value="1"/>
</dbReference>
<evidence type="ECO:0000313" key="7">
    <source>
        <dbReference type="EMBL" id="GAY23838.1"/>
    </source>
</evidence>
<evidence type="ECO:0000256" key="5">
    <source>
        <dbReference type="SAM" id="MobiDB-lite"/>
    </source>
</evidence>
<reference evidence="12" key="6">
    <citation type="journal article" date="2019" name="Int. J. Syst. Evol. Microbiol.">
        <title>The Global Catalogue of Microorganisms (GCM) 10K type strain sequencing project: providing services to taxonomists for standard genome sequencing and annotation.</title>
        <authorList>
            <consortium name="The Broad Institute Genomics Platform"/>
            <consortium name="The Broad Institute Genome Sequencing Center for Infectious Disease"/>
            <person name="Wu L."/>
            <person name="Ma J."/>
        </authorList>
    </citation>
    <scope>NUCLEOTIDE SEQUENCE [LARGE SCALE GENOMIC DNA]</scope>
    <source>
        <strain evidence="12">CCM 7327</strain>
    </source>
</reference>
<dbReference type="SUPFAM" id="SSF46689">
    <property type="entry name" value="Homeodomain-like"/>
    <property type="match status" value="1"/>
</dbReference>
<evidence type="ECO:0000313" key="10">
    <source>
        <dbReference type="Proteomes" id="UP000221538"/>
    </source>
</evidence>
<gene>
    <name evidence="8" type="ORF">GCM10019071_42270</name>
    <name evidence="9" type="ORF">H5V43_21095</name>
    <name evidence="7" type="ORF">SFOMI_4416</name>
</gene>
<evidence type="ECO:0000256" key="1">
    <source>
        <dbReference type="ARBA" id="ARBA00023015"/>
    </source>
</evidence>
<evidence type="ECO:0000313" key="9">
    <source>
        <dbReference type="EMBL" id="QOT73698.1"/>
    </source>
</evidence>
<dbReference type="PANTHER" id="PTHR30055">
    <property type="entry name" value="HTH-TYPE TRANSCRIPTIONAL REGULATOR RUTR"/>
    <property type="match status" value="1"/>
</dbReference>
<dbReference type="PANTHER" id="PTHR30055:SF234">
    <property type="entry name" value="HTH-TYPE TRANSCRIPTIONAL REGULATOR BETI"/>
    <property type="match status" value="1"/>
</dbReference>
<organism evidence="7 10">
    <name type="scientific">Sphingobium fuliginis (strain ATCC 27551)</name>
    <dbReference type="NCBI Taxonomy" id="336203"/>
    <lineage>
        <taxon>Bacteria</taxon>
        <taxon>Pseudomonadati</taxon>
        <taxon>Pseudomonadota</taxon>
        <taxon>Alphaproteobacteria</taxon>
        <taxon>Sphingomonadales</taxon>
        <taxon>Sphingomonadaceae</taxon>
        <taxon>Sphingobium</taxon>
    </lineage>
</organism>
<feature type="compositionally biased region" description="Basic and acidic residues" evidence="5">
    <location>
        <begin position="1"/>
        <end position="11"/>
    </location>
</feature>
<dbReference type="Proteomes" id="UP000593663">
    <property type="component" value="Chromosome 2"/>
</dbReference>
<dbReference type="InterPro" id="IPR050109">
    <property type="entry name" value="HTH-type_TetR-like_transc_reg"/>
</dbReference>
<reference evidence="7" key="4">
    <citation type="submission" date="2017-10" db="EMBL/GenBank/DDBJ databases">
        <title>Bioaugmenting a lab-scale membrane bioreactor with Sphingobium fuliginis OMI to degrade 4-tert-butylphenol.</title>
        <authorList>
            <person name="Takada K."/>
            <person name="Shiba T."/>
            <person name="Soda S."/>
            <person name="Inoue D."/>
            <person name="Miyake M."/>
            <person name="Eguchi M."/>
            <person name="Ike M."/>
        </authorList>
    </citation>
    <scope>NUCLEOTIDE SEQUENCE</scope>
    <source>
        <strain evidence="7">OMI</strain>
    </source>
</reference>
<dbReference type="SUPFAM" id="SSF48498">
    <property type="entry name" value="Tetracyclin repressor-like, C-terminal domain"/>
    <property type="match status" value="1"/>
</dbReference>
<dbReference type="EMBL" id="BEWI01000032">
    <property type="protein sequence ID" value="GAY23838.1"/>
    <property type="molecule type" value="Genomic_DNA"/>
</dbReference>
<evidence type="ECO:0000313" key="8">
    <source>
        <dbReference type="EMBL" id="GGA07252.1"/>
    </source>
</evidence>
<dbReference type="EMBL" id="BMDU01000016">
    <property type="protein sequence ID" value="GGA07252.1"/>
    <property type="molecule type" value="Genomic_DNA"/>
</dbReference>
<dbReference type="InterPro" id="IPR009057">
    <property type="entry name" value="Homeodomain-like_sf"/>
</dbReference>
<dbReference type="RefSeq" id="WP_025549437.1">
    <property type="nucleotide sequence ID" value="NZ_BATN01000043.1"/>
</dbReference>
<reference evidence="7" key="5">
    <citation type="submission" date="2017-10" db="EMBL/GenBank/DDBJ databases">
        <authorList>
            <person name="Banno H."/>
            <person name="Chua N.-H."/>
        </authorList>
    </citation>
    <scope>NUCLEOTIDE SEQUENCE</scope>
    <source>
        <strain evidence="7">OMI</strain>
    </source>
</reference>
<protein>
    <submittedName>
        <fullName evidence="9">TetR family transcriptional regulator</fullName>
    </submittedName>
    <submittedName>
        <fullName evidence="7 8">Transcriptional regulator, tetr family</fullName>
    </submittedName>
</protein>
<reference evidence="8" key="9">
    <citation type="submission" date="2024-05" db="EMBL/GenBank/DDBJ databases">
        <authorList>
            <person name="Sun Q."/>
            <person name="Sedlacek I."/>
        </authorList>
    </citation>
    <scope>NUCLEOTIDE SEQUENCE</scope>
    <source>
        <strain evidence="8">CCM 7327</strain>
    </source>
</reference>
<dbReference type="Pfam" id="PF00440">
    <property type="entry name" value="TetR_N"/>
    <property type="match status" value="1"/>
</dbReference>
<sequence length="227" mass="26360">MAETNRKKAPDESAAAKQPGQRRKTNRREQQRSVETRQAILEAALNEFAERGFDGSSVRRIGERAGLEYTLITYHYRTKEALWKAVAEYAFEQIETMWDEAIPPDSRMSASERVRAEFRTFLRFTVEHTAFHHFMLRENQGSSPRIGWLVEKVLSKTRDRILPQIRAAQAEGQLLQGDPDHVYYMLIGMTSTLSSLNREMAETIGFSIRNEEAVERYWNLVERAVFK</sequence>
<dbReference type="InterPro" id="IPR001647">
    <property type="entry name" value="HTH_TetR"/>
</dbReference>
<dbReference type="AlphaFoldDB" id="A0A292ZL55"/>
<dbReference type="PRINTS" id="PR00455">
    <property type="entry name" value="HTHTETR"/>
</dbReference>
<dbReference type="Proteomes" id="UP000221538">
    <property type="component" value="Unassembled WGS sequence"/>
</dbReference>
<reference evidence="9" key="8">
    <citation type="journal article" date="2021" name="Microbiol. Resour. Announc.">
        <title>Complete Genome Sequence of Sphingobium barthaii KK22, a High-Molecular-Weight Polycyclic Aromatic Hydrocarbon-Degrading Soil Bacterium.</title>
        <authorList>
            <person name="Mori J.F."/>
            <person name="Kanaly R.A."/>
        </authorList>
    </citation>
    <scope>NUCLEOTIDE SEQUENCE</scope>
    <source>
        <strain evidence="9">KK22</strain>
    </source>
</reference>
<name>A0A292ZL55_SPHSA</name>
<keyword evidence="1" id="KW-0805">Transcription regulation</keyword>
<dbReference type="Proteomes" id="UP000628109">
    <property type="component" value="Unassembled WGS sequence"/>
</dbReference>
<reference evidence="8" key="3">
    <citation type="journal article" date="2014" name="Int. J. Syst. Evol. Microbiol.">
        <title>Complete genome of a new Firmicutes species belonging to the dominant human colonic microbiota ('Ruminococcus bicirculans') reveals two chromosomes and a selective capacity to utilize plant glucans.</title>
        <authorList>
            <consortium name="NISC Comparative Sequencing Program"/>
            <person name="Wegmann U."/>
            <person name="Louis P."/>
            <person name="Goesmann A."/>
            <person name="Henrissat B."/>
            <person name="Duncan S.H."/>
            <person name="Flint H.J."/>
        </authorList>
    </citation>
    <scope>NUCLEOTIDE SEQUENCE</scope>
    <source>
        <strain evidence="8">CCM 7327</strain>
    </source>
</reference>
<keyword evidence="3" id="KW-0804">Transcription</keyword>
<evidence type="ECO:0000256" key="2">
    <source>
        <dbReference type="ARBA" id="ARBA00023125"/>
    </source>
</evidence>
<accession>A0A292ZL55</accession>
<evidence type="ECO:0000256" key="3">
    <source>
        <dbReference type="ARBA" id="ARBA00023163"/>
    </source>
</evidence>
<proteinExistence type="predicted"/>
<keyword evidence="2 4" id="KW-0238">DNA-binding</keyword>
<evidence type="ECO:0000259" key="6">
    <source>
        <dbReference type="PROSITE" id="PS50977"/>
    </source>
</evidence>
<evidence type="ECO:0000313" key="11">
    <source>
        <dbReference type="Proteomes" id="UP000593663"/>
    </source>
</evidence>
<dbReference type="Gene3D" id="1.10.357.10">
    <property type="entry name" value="Tetracycline Repressor, domain 2"/>
    <property type="match status" value="1"/>
</dbReference>
<dbReference type="EMBL" id="CP060036">
    <property type="protein sequence ID" value="QOT73698.1"/>
    <property type="molecule type" value="Genomic_DNA"/>
</dbReference>
<evidence type="ECO:0000313" key="12">
    <source>
        <dbReference type="Proteomes" id="UP000628109"/>
    </source>
</evidence>
<keyword evidence="12" id="KW-1185">Reference proteome</keyword>
<dbReference type="GO" id="GO:0000976">
    <property type="term" value="F:transcription cis-regulatory region binding"/>
    <property type="evidence" value="ECO:0007669"/>
    <property type="project" value="TreeGrafter"/>
</dbReference>
<reference evidence="7 10" key="1">
    <citation type="journal article" date="2013" name="Biodegradation">
        <title>Occurrence of 4-tert-butylphenol (4-t-BP) biodegradation in an aquatic sample caused by the presence of Spirodela polyrrhiza and isolation of a 4-t-BP-utilizing bacterium.</title>
        <authorList>
            <person name="Ogata Y."/>
            <person name="Toyama T."/>
            <person name="Yu N."/>
            <person name="Wang X."/>
            <person name="Sei K."/>
            <person name="Ike M."/>
        </authorList>
    </citation>
    <scope>NUCLEOTIDE SEQUENCE [LARGE SCALE GENOMIC DNA]</scope>
    <source>
        <strain evidence="7 10">OMI</strain>
    </source>
</reference>
<dbReference type="InterPro" id="IPR036271">
    <property type="entry name" value="Tet_transcr_reg_TetR-rel_C_sf"/>
</dbReference>
<reference evidence="11" key="7">
    <citation type="submission" date="2020-08" db="EMBL/GenBank/DDBJ databases">
        <title>Complete genome sequence of Sphingobium barthaii strain KK22, a high-molecular-weight polycyclic aromatic hydrocarbon-degrading soil bacterium.</title>
        <authorList>
            <person name="Mori J.F."/>
            <person name="Kanaly R.A."/>
        </authorList>
    </citation>
    <scope>NUCLEOTIDE SEQUENCE [LARGE SCALE GENOMIC DNA]</scope>
    <source>
        <strain evidence="11">KK22</strain>
    </source>
</reference>
<dbReference type="GO" id="GO:0003700">
    <property type="term" value="F:DNA-binding transcription factor activity"/>
    <property type="evidence" value="ECO:0007669"/>
    <property type="project" value="TreeGrafter"/>
</dbReference>
<feature type="domain" description="HTH tetR-type" evidence="6">
    <location>
        <begin position="34"/>
        <end position="94"/>
    </location>
</feature>
<reference evidence="7 10" key="2">
    <citation type="journal article" date="2013" name="Environ. Sci. Technol.">
        <title>The 4-tert-butylphenol-utilizing bacterium Sphingobium fuliginis OMI can degrade bisphenols via phenolic ring hydroxylation and meta-cleavage pathway.</title>
        <authorList>
            <person name="Ogata Y."/>
            <person name="Goda S."/>
            <person name="Toyama T."/>
            <person name="Sei K."/>
            <person name="Ike M."/>
        </authorList>
    </citation>
    <scope>NUCLEOTIDE SEQUENCE [LARGE SCALE GENOMIC DNA]</scope>
    <source>
        <strain evidence="7 10">OMI</strain>
    </source>
</reference>
<feature type="DNA-binding region" description="H-T-H motif" evidence="4">
    <location>
        <begin position="57"/>
        <end position="76"/>
    </location>
</feature>
<feature type="region of interest" description="Disordered" evidence="5">
    <location>
        <begin position="1"/>
        <end position="34"/>
    </location>
</feature>
<dbReference type="KEGG" id="sbar:H5V43_21095"/>